<name>A0A6N9Z781_9BIFI</name>
<proteinExistence type="predicted"/>
<reference evidence="3 4" key="1">
    <citation type="submission" date="2019-10" db="EMBL/GenBank/DDBJ databases">
        <title>Bifidobacterium from non-human primates.</title>
        <authorList>
            <person name="Modesto M."/>
        </authorList>
    </citation>
    <scope>NUCLEOTIDE SEQUENCE [LARGE SCALE GENOMIC DNA]</scope>
    <source>
        <strain evidence="3 4">TRE17</strain>
    </source>
</reference>
<dbReference type="Pfam" id="PF21922">
    <property type="entry name" value="PBP_dimer_2"/>
    <property type="match status" value="1"/>
</dbReference>
<dbReference type="InterPro" id="IPR050515">
    <property type="entry name" value="Beta-lactam/transpept"/>
</dbReference>
<feature type="domain" description="Penicillin-binding protein transpeptidase" evidence="1">
    <location>
        <begin position="160"/>
        <end position="486"/>
    </location>
</feature>
<feature type="domain" description="Penicillin binding protein A dimerisation" evidence="2">
    <location>
        <begin position="52"/>
        <end position="139"/>
    </location>
</feature>
<dbReference type="Proteomes" id="UP000469194">
    <property type="component" value="Unassembled WGS sequence"/>
</dbReference>
<dbReference type="PANTHER" id="PTHR30627">
    <property type="entry name" value="PEPTIDOGLYCAN D,D-TRANSPEPTIDASE"/>
    <property type="match status" value="1"/>
</dbReference>
<gene>
    <name evidence="3" type="ORF">GFD25_10905</name>
</gene>
<comment type="caution">
    <text evidence="3">The sequence shown here is derived from an EMBL/GenBank/DDBJ whole genome shotgun (WGS) entry which is preliminary data.</text>
</comment>
<keyword evidence="4" id="KW-1185">Reference proteome</keyword>
<dbReference type="GO" id="GO:0008658">
    <property type="term" value="F:penicillin binding"/>
    <property type="evidence" value="ECO:0007669"/>
    <property type="project" value="InterPro"/>
</dbReference>
<sequence>MNKSLRQLFTAVLVLFVILGISSSIFTAIVPDQLNADSRNARSLYRTYGTPRGAILASDGTVIAQSTATNDSFKYQRQYTNGALYAPVTGYFSITHGIGPTSNGIENSRNALLSGQADALLWERVKAVLAGTQNTGASIETSINPKLQELAYQLLDGKDGSVVVTEPKTGRILAMVSTPSYDPNTLATHTTADANKAFQQLVSDESNPMLNRAIRQLYPPGSTFKTVVAAAALETGDYELDSQIPAGSSYTLPGTNTGLTNSSSAGDGANGKISLEDAMAYSSNTAFAQLGVALGTDKVTAMAEKLGYDKSITVDGTTSTGSPMTSVAAKFPSDPTDDRLALASIGQGDNQITPLQSAMIASAIANDGVLMKPTLVDRVRSSDLSVISETKAQVMSQAFSADTANKLTTAMESVITKEYPSLQIDGVKVAAKTGTAQIGTDNQSIDGWILGFAPADNPQIAISVVVHNTDVFGSLAAGPIMKSLMEEALKKQ</sequence>
<protein>
    <submittedName>
        <fullName evidence="3">Penicillin-binding protein 2</fullName>
    </submittedName>
</protein>
<dbReference type="EMBL" id="WHZW01000028">
    <property type="protein sequence ID" value="NEG90478.1"/>
    <property type="molecule type" value="Genomic_DNA"/>
</dbReference>
<evidence type="ECO:0000259" key="2">
    <source>
        <dbReference type="Pfam" id="PF21922"/>
    </source>
</evidence>
<dbReference type="InterPro" id="IPR001460">
    <property type="entry name" value="PCN-bd_Tpept"/>
</dbReference>
<evidence type="ECO:0000313" key="4">
    <source>
        <dbReference type="Proteomes" id="UP000469194"/>
    </source>
</evidence>
<dbReference type="AlphaFoldDB" id="A0A6N9Z781"/>
<accession>A0A6N9Z781</accession>
<dbReference type="SUPFAM" id="SSF56601">
    <property type="entry name" value="beta-lactamase/transpeptidase-like"/>
    <property type="match status" value="1"/>
</dbReference>
<evidence type="ECO:0000259" key="1">
    <source>
        <dbReference type="Pfam" id="PF00905"/>
    </source>
</evidence>
<dbReference type="InterPro" id="IPR054120">
    <property type="entry name" value="PBPA_dimer"/>
</dbReference>
<dbReference type="GO" id="GO:0071555">
    <property type="term" value="P:cell wall organization"/>
    <property type="evidence" value="ECO:0007669"/>
    <property type="project" value="TreeGrafter"/>
</dbReference>
<dbReference type="PANTHER" id="PTHR30627:SF24">
    <property type="entry name" value="PENICILLIN-BINDING PROTEIN 4B"/>
    <property type="match status" value="1"/>
</dbReference>
<dbReference type="InterPro" id="IPR012338">
    <property type="entry name" value="Beta-lactam/transpept-like"/>
</dbReference>
<dbReference type="GO" id="GO:0005886">
    <property type="term" value="C:plasma membrane"/>
    <property type="evidence" value="ECO:0007669"/>
    <property type="project" value="TreeGrafter"/>
</dbReference>
<organism evidence="3 4">
    <name type="scientific">Bifidobacterium aerophilum</name>
    <dbReference type="NCBI Taxonomy" id="1798155"/>
    <lineage>
        <taxon>Bacteria</taxon>
        <taxon>Bacillati</taxon>
        <taxon>Actinomycetota</taxon>
        <taxon>Actinomycetes</taxon>
        <taxon>Bifidobacteriales</taxon>
        <taxon>Bifidobacteriaceae</taxon>
        <taxon>Bifidobacterium</taxon>
    </lineage>
</organism>
<dbReference type="RefSeq" id="WP_163232779.1">
    <property type="nucleotide sequence ID" value="NZ_WHZW01000028.1"/>
</dbReference>
<dbReference type="Gene3D" id="3.90.1310.10">
    <property type="entry name" value="Penicillin-binding protein 2a (Domain 2)"/>
    <property type="match status" value="1"/>
</dbReference>
<dbReference type="Pfam" id="PF00905">
    <property type="entry name" value="Transpeptidase"/>
    <property type="match status" value="1"/>
</dbReference>
<dbReference type="GO" id="GO:0071972">
    <property type="term" value="F:peptidoglycan L,D-transpeptidase activity"/>
    <property type="evidence" value="ECO:0007669"/>
    <property type="project" value="TreeGrafter"/>
</dbReference>
<evidence type="ECO:0000313" key="3">
    <source>
        <dbReference type="EMBL" id="NEG90478.1"/>
    </source>
</evidence>
<dbReference type="Gene3D" id="3.40.710.10">
    <property type="entry name" value="DD-peptidase/beta-lactamase superfamily"/>
    <property type="match status" value="1"/>
</dbReference>